<evidence type="ECO:0000256" key="4">
    <source>
        <dbReference type="ARBA" id="ARBA00023136"/>
    </source>
</evidence>
<dbReference type="InterPro" id="IPR010899">
    <property type="entry name" value="UPF0344"/>
</dbReference>
<dbReference type="AlphaFoldDB" id="A0A1T2XMK6"/>
<keyword evidence="1" id="KW-1003">Cell membrane</keyword>
<keyword evidence="2 5" id="KW-0812">Transmembrane</keyword>
<feature type="transmembrane region" description="Helical" evidence="5">
    <location>
        <begin position="91"/>
        <end position="110"/>
    </location>
</feature>
<evidence type="ECO:0000256" key="5">
    <source>
        <dbReference type="SAM" id="Phobius"/>
    </source>
</evidence>
<dbReference type="OrthoDB" id="2365314at2"/>
<evidence type="ECO:0008006" key="8">
    <source>
        <dbReference type="Google" id="ProtNLM"/>
    </source>
</evidence>
<keyword evidence="4 5" id="KW-0472">Membrane</keyword>
<dbReference type="EMBL" id="MSZX01000001">
    <property type="protein sequence ID" value="OPA81110.1"/>
    <property type="molecule type" value="Genomic_DNA"/>
</dbReference>
<evidence type="ECO:0000256" key="3">
    <source>
        <dbReference type="ARBA" id="ARBA00022989"/>
    </source>
</evidence>
<evidence type="ECO:0000313" key="6">
    <source>
        <dbReference type="EMBL" id="OPA81110.1"/>
    </source>
</evidence>
<reference evidence="6 7" key="1">
    <citation type="submission" date="2017-01" db="EMBL/GenBank/DDBJ databases">
        <title>Genome analysis of Paenibacillus selenitrireducens ES3-24.</title>
        <authorList>
            <person name="Xu D."/>
            <person name="Yao R."/>
            <person name="Zheng S."/>
        </authorList>
    </citation>
    <scope>NUCLEOTIDE SEQUENCE [LARGE SCALE GENOMIC DNA]</scope>
    <source>
        <strain evidence="6 7">ES3-24</strain>
    </source>
</reference>
<protein>
    <recommendedName>
        <fullName evidence="8">DUF1516 domain-containing protein</fullName>
    </recommendedName>
</protein>
<dbReference type="Pfam" id="PF07457">
    <property type="entry name" value="DUF1516"/>
    <property type="match status" value="1"/>
</dbReference>
<keyword evidence="7" id="KW-1185">Reference proteome</keyword>
<dbReference type="STRING" id="1324314.BVG16_01870"/>
<feature type="transmembrane region" description="Helical" evidence="5">
    <location>
        <begin position="61"/>
        <end position="79"/>
    </location>
</feature>
<proteinExistence type="predicted"/>
<comment type="caution">
    <text evidence="6">The sequence shown here is derived from an EMBL/GenBank/DDBJ whole genome shotgun (WGS) entry which is preliminary data.</text>
</comment>
<keyword evidence="3 5" id="KW-1133">Transmembrane helix</keyword>
<feature type="transmembrane region" description="Helical" evidence="5">
    <location>
        <begin position="6"/>
        <end position="27"/>
    </location>
</feature>
<gene>
    <name evidence="6" type="ORF">BVG16_01870</name>
</gene>
<evidence type="ECO:0000313" key="7">
    <source>
        <dbReference type="Proteomes" id="UP000190188"/>
    </source>
</evidence>
<accession>A0A1T2XMK6</accession>
<evidence type="ECO:0000256" key="1">
    <source>
        <dbReference type="ARBA" id="ARBA00022475"/>
    </source>
</evidence>
<sequence>MNFNMLYQSHAGSWAILILLFVASVIFKRQKVTPMITRLFYLIMLGSGIGMLIEWNFPLMYVIKGILAVFMIGMMEMIMGRVRRNQPTGMFWIIFVILLALIVCMGYGVIKF</sequence>
<evidence type="ECO:0000256" key="2">
    <source>
        <dbReference type="ARBA" id="ARBA00022692"/>
    </source>
</evidence>
<dbReference type="Proteomes" id="UP000190188">
    <property type="component" value="Unassembled WGS sequence"/>
</dbReference>
<dbReference type="RefSeq" id="WP_078496836.1">
    <property type="nucleotide sequence ID" value="NZ_MSZX01000001.1"/>
</dbReference>
<organism evidence="6 7">
    <name type="scientific">Paenibacillus selenitireducens</name>
    <dbReference type="NCBI Taxonomy" id="1324314"/>
    <lineage>
        <taxon>Bacteria</taxon>
        <taxon>Bacillati</taxon>
        <taxon>Bacillota</taxon>
        <taxon>Bacilli</taxon>
        <taxon>Bacillales</taxon>
        <taxon>Paenibacillaceae</taxon>
        <taxon>Paenibacillus</taxon>
    </lineage>
</organism>
<name>A0A1T2XMK6_9BACL</name>